<dbReference type="PROSITE" id="PS00394">
    <property type="entry name" value="DNA_PHOTOLYASES_1_1"/>
    <property type="match status" value="1"/>
</dbReference>
<dbReference type="InterPro" id="IPR014729">
    <property type="entry name" value="Rossmann-like_a/b/a_fold"/>
</dbReference>
<dbReference type="PANTHER" id="PTHR11455">
    <property type="entry name" value="CRYPTOCHROME"/>
    <property type="match status" value="1"/>
</dbReference>
<feature type="domain" description="Photolyase/cryptochrome alpha/beta" evidence="7">
    <location>
        <begin position="5"/>
        <end position="135"/>
    </location>
</feature>
<dbReference type="Gene3D" id="1.10.579.10">
    <property type="entry name" value="DNA Cyclobutane Dipyrimidine Photolyase, subunit A, domain 3"/>
    <property type="match status" value="1"/>
</dbReference>
<proteinExistence type="inferred from homology"/>
<dbReference type="InterPro" id="IPR036134">
    <property type="entry name" value="Crypto/Photolyase_FAD-like_sf"/>
</dbReference>
<sequence length="443" mass="51828">MNSEPISIFWFRRDLRLEDNAGLHHALKSKYPVLPLFIFDTEILDKLENRQDARVEFIQKTVSEIAQKLKKNGSALLVKTGNPEVVFGEVLQEYNVQEVYVNHDYEPYACQRDEHIESLLSAKNIPFFTFKDQVIFEKAEVVKEDSKPYSVYTPYRKKWEATLKPFHLKAYPVLKYTQHFLKTEPLPFPDLKSLGFEPAGIKFPSAKPDVEIIRQYEKHRDFPALEGTTRLGLHLRFGTISIRKLVAFALKENAVFLSELIWREFFMQILYHFPEVETQAFKPAYDNIKWRNNEAEFQRWCKGKTGFPLVDAGMRQMNETGFMHNRVRMVTASFLVKHLLIDWRWGEAYFAEKLLDYDLAANNGNWQWVTGCGCDAAPYFRIFNPESQLKKFDSKLEYVKKWLPELGSTAYPKPMVEHAFARERCLAAYKKGLAEKNQAVSYI</sequence>
<dbReference type="InterPro" id="IPR005101">
    <property type="entry name" value="Cryptochr/Photolyase_FAD-bd"/>
</dbReference>
<dbReference type="Pfam" id="PF03441">
    <property type="entry name" value="FAD_binding_7"/>
    <property type="match status" value="1"/>
</dbReference>
<keyword evidence="8" id="KW-0456">Lyase</keyword>
<evidence type="ECO:0000256" key="5">
    <source>
        <dbReference type="ARBA" id="ARBA00022991"/>
    </source>
</evidence>
<dbReference type="PROSITE" id="PS00691">
    <property type="entry name" value="DNA_PHOTOLYASES_1_2"/>
    <property type="match status" value="1"/>
</dbReference>
<dbReference type="InterPro" id="IPR018394">
    <property type="entry name" value="DNA_photolyase_1_CS_C"/>
</dbReference>
<protein>
    <submittedName>
        <fullName evidence="8">Cryptochrome/photolyase family protein</fullName>
        <ecNumber evidence="8">4.1.99.3</ecNumber>
    </submittedName>
</protein>
<evidence type="ECO:0000313" key="8">
    <source>
        <dbReference type="EMBL" id="MFC5271684.1"/>
    </source>
</evidence>
<reference evidence="9" key="1">
    <citation type="journal article" date="2019" name="Int. J. Syst. Evol. Microbiol.">
        <title>The Global Catalogue of Microorganisms (GCM) 10K type strain sequencing project: providing services to taxonomists for standard genome sequencing and annotation.</title>
        <authorList>
            <consortium name="The Broad Institute Genomics Platform"/>
            <consortium name="The Broad Institute Genome Sequencing Center for Infectious Disease"/>
            <person name="Wu L."/>
            <person name="Ma J."/>
        </authorList>
    </citation>
    <scope>NUCLEOTIDE SEQUENCE [LARGE SCALE GENOMIC DNA]</scope>
    <source>
        <strain evidence="9">KACC 12602</strain>
    </source>
</reference>
<dbReference type="SUPFAM" id="SSF48173">
    <property type="entry name" value="Cryptochrome/photolyase FAD-binding domain"/>
    <property type="match status" value="1"/>
</dbReference>
<comment type="cofactor">
    <cofactor evidence="1">
        <name>(6R)-5,10-methylene-5,6,7,8-tetrahydrofolate</name>
        <dbReference type="ChEBI" id="CHEBI:15636"/>
    </cofactor>
</comment>
<comment type="similarity">
    <text evidence="6">Belongs to the DNA photolyase family.</text>
</comment>
<evidence type="ECO:0000256" key="6">
    <source>
        <dbReference type="RuleBase" id="RU004182"/>
    </source>
</evidence>
<dbReference type="PANTHER" id="PTHR11455:SF9">
    <property type="entry name" value="CRYPTOCHROME CIRCADIAN CLOCK 5 ISOFORM X1"/>
    <property type="match status" value="1"/>
</dbReference>
<dbReference type="InterPro" id="IPR036155">
    <property type="entry name" value="Crypto/Photolyase_N_sf"/>
</dbReference>
<evidence type="ECO:0000256" key="4">
    <source>
        <dbReference type="ARBA" id="ARBA00022827"/>
    </source>
</evidence>
<dbReference type="PRINTS" id="PR00147">
    <property type="entry name" value="DNAPHOTLYASE"/>
</dbReference>
<dbReference type="Pfam" id="PF00875">
    <property type="entry name" value="DNA_photolyase"/>
    <property type="match status" value="1"/>
</dbReference>
<dbReference type="InterPro" id="IPR002081">
    <property type="entry name" value="Cryptochrome/DNA_photolyase_1"/>
</dbReference>
<keyword evidence="3 6" id="KW-0285">Flavoprotein</keyword>
<gene>
    <name evidence="8" type="ORF">ACFPIB_13785</name>
</gene>
<evidence type="ECO:0000256" key="1">
    <source>
        <dbReference type="ARBA" id="ARBA00001932"/>
    </source>
</evidence>
<comment type="cofactor">
    <cofactor evidence="2">
        <name>FAD</name>
        <dbReference type="ChEBI" id="CHEBI:57692"/>
    </cofactor>
</comment>
<evidence type="ECO:0000256" key="2">
    <source>
        <dbReference type="ARBA" id="ARBA00001974"/>
    </source>
</evidence>
<name>A0ABW0EFJ9_9BACT</name>
<dbReference type="EC" id="4.1.99.3" evidence="8"/>
<evidence type="ECO:0000259" key="7">
    <source>
        <dbReference type="PROSITE" id="PS51645"/>
    </source>
</evidence>
<dbReference type="EMBL" id="JBHSKT010000008">
    <property type="protein sequence ID" value="MFC5271684.1"/>
    <property type="molecule type" value="Genomic_DNA"/>
</dbReference>
<organism evidence="8 9">
    <name type="scientific">Adhaeribacter terreus</name>
    <dbReference type="NCBI Taxonomy" id="529703"/>
    <lineage>
        <taxon>Bacteria</taxon>
        <taxon>Pseudomonadati</taxon>
        <taxon>Bacteroidota</taxon>
        <taxon>Cytophagia</taxon>
        <taxon>Cytophagales</taxon>
        <taxon>Hymenobacteraceae</taxon>
        <taxon>Adhaeribacter</taxon>
    </lineage>
</organism>
<comment type="caution">
    <text evidence="8">The sequence shown here is derived from an EMBL/GenBank/DDBJ whole genome shotgun (WGS) entry which is preliminary data.</text>
</comment>
<accession>A0ABW0EFJ9</accession>
<keyword evidence="9" id="KW-1185">Reference proteome</keyword>
<dbReference type="Proteomes" id="UP001596161">
    <property type="component" value="Unassembled WGS sequence"/>
</dbReference>
<keyword evidence="4 6" id="KW-0274">FAD</keyword>
<dbReference type="Gene3D" id="3.40.50.620">
    <property type="entry name" value="HUPs"/>
    <property type="match status" value="1"/>
</dbReference>
<dbReference type="PROSITE" id="PS51645">
    <property type="entry name" value="PHR_CRY_ALPHA_BETA"/>
    <property type="match status" value="1"/>
</dbReference>
<dbReference type="GO" id="GO:0003904">
    <property type="term" value="F:deoxyribodipyrimidine photo-lyase activity"/>
    <property type="evidence" value="ECO:0007669"/>
    <property type="project" value="UniProtKB-EC"/>
</dbReference>
<evidence type="ECO:0000313" key="9">
    <source>
        <dbReference type="Proteomes" id="UP001596161"/>
    </source>
</evidence>
<keyword evidence="5 6" id="KW-0157">Chromophore</keyword>
<dbReference type="RefSeq" id="WP_378018044.1">
    <property type="nucleotide sequence ID" value="NZ_JBHSKT010000008.1"/>
</dbReference>
<evidence type="ECO:0000256" key="3">
    <source>
        <dbReference type="ARBA" id="ARBA00022630"/>
    </source>
</evidence>
<dbReference type="Gene3D" id="1.25.40.80">
    <property type="match status" value="1"/>
</dbReference>
<dbReference type="InterPro" id="IPR006050">
    <property type="entry name" value="DNA_photolyase_N"/>
</dbReference>
<dbReference type="SUPFAM" id="SSF52425">
    <property type="entry name" value="Cryptochrome/photolyase, N-terminal domain"/>
    <property type="match status" value="1"/>
</dbReference>